<dbReference type="EMBL" id="JAHESC010000017">
    <property type="protein sequence ID" value="MBT1687515.1"/>
    <property type="molecule type" value="Genomic_DNA"/>
</dbReference>
<evidence type="ECO:0000256" key="1">
    <source>
        <dbReference type="SAM" id="Phobius"/>
    </source>
</evidence>
<sequence length="214" mass="24742">MRNNNIYITAAGIIVLLVGAGALLNSWKPVFQPNHPVRHSVSLQPQHDTTRFTTIYSQIFLQGNARSMDFHQVGKLWNDVEVEAKFCVRPHLVVIGTEGDISVPFSIDITNEEPTIKLEDWDHVNRCMIEIDDKLRIYGDWDFPEEYVRSFDLPSGHYGVLICYKALDSVYDNDPNVDPTDSYHVFMWPTVSEVPMKVLKQWRYVPVDTTQQDW</sequence>
<accession>A0AAP2GIK1</accession>
<protein>
    <submittedName>
        <fullName evidence="2">Uncharacterized protein</fullName>
    </submittedName>
</protein>
<comment type="caution">
    <text evidence="2">The sequence shown here is derived from an EMBL/GenBank/DDBJ whole genome shotgun (WGS) entry which is preliminary data.</text>
</comment>
<reference evidence="2 3" key="1">
    <citation type="submission" date="2021-05" db="EMBL/GenBank/DDBJ databases">
        <title>A Polyphasic approach of four new species of the genus Ohtaekwangia: Ohtaekwangia histidinii sp. nov., Ohtaekwangia cretensis sp. nov., Ohtaekwangia indiensis sp. nov., Ohtaekwangia reichenbachii sp. nov. from diverse environment.</title>
        <authorList>
            <person name="Octaviana S."/>
        </authorList>
    </citation>
    <scope>NUCLEOTIDE SEQUENCE [LARGE SCALE GENOMIC DNA]</scope>
    <source>
        <strain evidence="2 3">PWU37</strain>
    </source>
</reference>
<proteinExistence type="predicted"/>
<organism evidence="2 3">
    <name type="scientific">Dawidia soli</name>
    <dbReference type="NCBI Taxonomy" id="2782352"/>
    <lineage>
        <taxon>Bacteria</taxon>
        <taxon>Pseudomonadati</taxon>
        <taxon>Bacteroidota</taxon>
        <taxon>Cytophagia</taxon>
        <taxon>Cytophagales</taxon>
        <taxon>Chryseotaleaceae</taxon>
        <taxon>Dawidia</taxon>
    </lineage>
</organism>
<keyword evidence="1" id="KW-0472">Membrane</keyword>
<dbReference type="AlphaFoldDB" id="A0AAP2GIK1"/>
<evidence type="ECO:0000313" key="2">
    <source>
        <dbReference type="EMBL" id="MBT1687515.1"/>
    </source>
</evidence>
<keyword evidence="1" id="KW-1133">Transmembrane helix</keyword>
<keyword evidence="1" id="KW-0812">Transmembrane</keyword>
<gene>
    <name evidence="2" type="ORF">KK078_13170</name>
</gene>
<keyword evidence="3" id="KW-1185">Reference proteome</keyword>
<dbReference type="Proteomes" id="UP001319180">
    <property type="component" value="Unassembled WGS sequence"/>
</dbReference>
<feature type="transmembrane region" description="Helical" evidence="1">
    <location>
        <begin position="6"/>
        <end position="24"/>
    </location>
</feature>
<name>A0AAP2GIK1_9BACT</name>
<dbReference type="RefSeq" id="WP_254090747.1">
    <property type="nucleotide sequence ID" value="NZ_JAHESC010000017.1"/>
</dbReference>
<evidence type="ECO:0000313" key="3">
    <source>
        <dbReference type="Proteomes" id="UP001319180"/>
    </source>
</evidence>